<name>A0ABV9P7Q2_9FLAO</name>
<keyword evidence="3" id="KW-1185">Reference proteome</keyword>
<dbReference type="SUPFAM" id="SSF54975">
    <property type="entry name" value="Acylphosphatase/BLUF domain-like"/>
    <property type="match status" value="1"/>
</dbReference>
<organism evidence="2 3">
    <name type="scientific">Flavobacterium ponti</name>
    <dbReference type="NCBI Taxonomy" id="665133"/>
    <lineage>
        <taxon>Bacteria</taxon>
        <taxon>Pseudomonadati</taxon>
        <taxon>Bacteroidota</taxon>
        <taxon>Flavobacteriia</taxon>
        <taxon>Flavobacteriales</taxon>
        <taxon>Flavobacteriaceae</taxon>
        <taxon>Flavobacterium</taxon>
    </lineage>
</organism>
<dbReference type="Gene3D" id="3.30.70.100">
    <property type="match status" value="1"/>
</dbReference>
<evidence type="ECO:0000313" key="3">
    <source>
        <dbReference type="Proteomes" id="UP001595885"/>
    </source>
</evidence>
<evidence type="ECO:0000259" key="1">
    <source>
        <dbReference type="PROSITE" id="PS50925"/>
    </source>
</evidence>
<comment type="caution">
    <text evidence="2">The sequence shown here is derived from an EMBL/GenBank/DDBJ whole genome shotgun (WGS) entry which is preliminary data.</text>
</comment>
<evidence type="ECO:0000313" key="2">
    <source>
        <dbReference type="EMBL" id="MFC4739979.1"/>
    </source>
</evidence>
<dbReference type="PROSITE" id="PS50925">
    <property type="entry name" value="BLUF"/>
    <property type="match status" value="1"/>
</dbReference>
<proteinExistence type="predicted"/>
<sequence length="140" mass="16297">MNIYQLTYQSKSIGELDQDILNLILEEAITRNSQEQITGCLVYFNGSFIQILEGAKENVLSTYDKILKDKRHHLIDLLWENDSEKRFFEKWDMGFFSPESDNEILFVNNYKLLSSFADKSRGATLSFWASVEKVLDSKLL</sequence>
<dbReference type="InterPro" id="IPR007024">
    <property type="entry name" value="BLUF_domain"/>
</dbReference>
<dbReference type="RefSeq" id="WP_379740433.1">
    <property type="nucleotide sequence ID" value="NZ_JBHSGW010000021.1"/>
</dbReference>
<dbReference type="InterPro" id="IPR036046">
    <property type="entry name" value="Acylphosphatase-like_dom_sf"/>
</dbReference>
<dbReference type="SMART" id="SM01034">
    <property type="entry name" value="BLUF"/>
    <property type="match status" value="1"/>
</dbReference>
<protein>
    <submittedName>
        <fullName evidence="2">BLUF domain-containing protein</fullName>
    </submittedName>
</protein>
<dbReference type="Pfam" id="PF04940">
    <property type="entry name" value="BLUF"/>
    <property type="match status" value="1"/>
</dbReference>
<dbReference type="EMBL" id="JBHSGW010000021">
    <property type="protein sequence ID" value="MFC4739979.1"/>
    <property type="molecule type" value="Genomic_DNA"/>
</dbReference>
<accession>A0ABV9P7Q2</accession>
<dbReference type="Proteomes" id="UP001595885">
    <property type="component" value="Unassembled WGS sequence"/>
</dbReference>
<feature type="domain" description="BLUF" evidence="1">
    <location>
        <begin position="3"/>
        <end position="94"/>
    </location>
</feature>
<reference evidence="3" key="1">
    <citation type="journal article" date="2019" name="Int. J. Syst. Evol. Microbiol.">
        <title>The Global Catalogue of Microorganisms (GCM) 10K type strain sequencing project: providing services to taxonomists for standard genome sequencing and annotation.</title>
        <authorList>
            <consortium name="The Broad Institute Genomics Platform"/>
            <consortium name="The Broad Institute Genome Sequencing Center for Infectious Disease"/>
            <person name="Wu L."/>
            <person name="Ma J."/>
        </authorList>
    </citation>
    <scope>NUCLEOTIDE SEQUENCE [LARGE SCALE GENOMIC DNA]</scope>
    <source>
        <strain evidence="3">CCUG 50349</strain>
    </source>
</reference>
<gene>
    <name evidence="2" type="ORF">ACFO3U_08230</name>
</gene>